<comment type="similarity">
    <text evidence="1">Belongs to the UDP-glycosyltransferase family.</text>
</comment>
<organism evidence="5 6">
    <name type="scientific">Meloidogyne hapla</name>
    <name type="common">Root-knot nematode worm</name>
    <dbReference type="NCBI Taxonomy" id="6305"/>
    <lineage>
        <taxon>Eukaryota</taxon>
        <taxon>Metazoa</taxon>
        <taxon>Ecdysozoa</taxon>
        <taxon>Nematoda</taxon>
        <taxon>Chromadorea</taxon>
        <taxon>Rhabditida</taxon>
        <taxon>Tylenchina</taxon>
        <taxon>Tylenchomorpha</taxon>
        <taxon>Tylenchoidea</taxon>
        <taxon>Meloidogynidae</taxon>
        <taxon>Meloidogyninae</taxon>
        <taxon>Meloidogyne</taxon>
    </lineage>
</organism>
<keyword evidence="5" id="KW-1185">Reference proteome</keyword>
<dbReference type="PANTHER" id="PTHR48043:SF145">
    <property type="entry name" value="FI06409P-RELATED"/>
    <property type="match status" value="1"/>
</dbReference>
<evidence type="ECO:0000256" key="1">
    <source>
        <dbReference type="ARBA" id="ARBA00009995"/>
    </source>
</evidence>
<protein>
    <recommendedName>
        <fullName evidence="2">glucuronosyltransferase</fullName>
        <ecNumber evidence="2">2.4.1.17</ecNumber>
    </recommendedName>
</protein>
<evidence type="ECO:0000256" key="4">
    <source>
        <dbReference type="ARBA" id="ARBA00022679"/>
    </source>
</evidence>
<dbReference type="PANTHER" id="PTHR48043">
    <property type="entry name" value="EG:EG0003.4 PROTEIN-RELATED"/>
    <property type="match status" value="1"/>
</dbReference>
<keyword evidence="4" id="KW-0808">Transferase</keyword>
<dbReference type="InterPro" id="IPR050271">
    <property type="entry name" value="UDP-glycosyltransferase"/>
</dbReference>
<dbReference type="EC" id="2.4.1.17" evidence="2"/>
<dbReference type="WBParaSite" id="MhA1_Contig1429.frz3.gene4">
    <property type="protein sequence ID" value="MhA1_Contig1429.frz3.gene4"/>
    <property type="gene ID" value="MhA1_Contig1429.frz3.gene4"/>
</dbReference>
<evidence type="ECO:0000256" key="2">
    <source>
        <dbReference type="ARBA" id="ARBA00012544"/>
    </source>
</evidence>
<evidence type="ECO:0000256" key="3">
    <source>
        <dbReference type="ARBA" id="ARBA00022676"/>
    </source>
</evidence>
<evidence type="ECO:0000313" key="6">
    <source>
        <dbReference type="WBParaSite" id="MhA1_Contig1429.frz3.gene4"/>
    </source>
</evidence>
<evidence type="ECO:0000313" key="5">
    <source>
        <dbReference type="Proteomes" id="UP000095281"/>
    </source>
</evidence>
<keyword evidence="3" id="KW-0328">Glycosyltransferase</keyword>
<dbReference type="SUPFAM" id="SSF53756">
    <property type="entry name" value="UDP-Glycosyltransferase/glycogen phosphorylase"/>
    <property type="match status" value="1"/>
</dbReference>
<reference evidence="6" key="1">
    <citation type="submission" date="2016-11" db="UniProtKB">
        <authorList>
            <consortium name="WormBaseParasite"/>
        </authorList>
    </citation>
    <scope>IDENTIFICATION</scope>
</reference>
<dbReference type="GO" id="GO:0015020">
    <property type="term" value="F:glucuronosyltransferase activity"/>
    <property type="evidence" value="ECO:0007669"/>
    <property type="project" value="UniProtKB-EC"/>
</dbReference>
<dbReference type="Proteomes" id="UP000095281">
    <property type="component" value="Unplaced"/>
</dbReference>
<sequence length="294" mass="34610">MKEEISIENLNFGIEKNNFKQIERNWLINKNSDENKFSQINGNTFEIFPFIDILESGDENSDKSKRRKLEKGKELKIKNNQNTEDYLKVLKKALIEQNGKMNRFCNVSSYPSNEMTQTEGYNVFEAMFEEKEFIESLKERNFDLALFDTINIGALFVFYAVGIKNVFAINNTPLLLHQFYFANKPIPYDTVPDVYNIFVNNHEQKKQDIDKFKIDYIEMHKMFIEKYPQINMPTIKELYSKIKALFLNSDEVIDFPLGESKPDNLYYVGGIHLNNDFRIKLANLIGKEKYKVSF</sequence>
<name>A0A1I8B5I0_MELHA</name>
<dbReference type="AlphaFoldDB" id="A0A1I8B5I0"/>
<accession>A0A1I8B5I0</accession>
<proteinExistence type="inferred from homology"/>